<accession>S3UYK2</accession>
<name>S3UYK2_9LEPT</name>
<comment type="caution">
    <text evidence="2">The sequence shown here is derived from an EMBL/GenBank/DDBJ whole genome shotgun (WGS) entry which is preliminary data.</text>
</comment>
<proteinExistence type="inferred from homology"/>
<dbReference type="RefSeq" id="WP_016550764.1">
    <property type="nucleotide sequence ID" value="NZ_AKWZ02000010.1"/>
</dbReference>
<reference evidence="2" key="1">
    <citation type="submission" date="2013-04" db="EMBL/GenBank/DDBJ databases">
        <authorList>
            <person name="Harkins D.M."/>
            <person name="Durkin A.S."/>
            <person name="Selengut J.D."/>
            <person name="Sanka R."/>
            <person name="DePew J."/>
            <person name="Purushe J."/>
            <person name="Ahmed A."/>
            <person name="van der Linden H."/>
            <person name="Goris M.G.A."/>
            <person name="Hartskeerl R.A."/>
            <person name="Vinetz J.M."/>
            <person name="Sutton G.G."/>
            <person name="Nelson W.C."/>
            <person name="Fouts D.E."/>
        </authorList>
    </citation>
    <scope>NUCLEOTIDE SEQUENCE [LARGE SCALE GENOMIC DNA]</scope>
    <source>
        <strain evidence="2">BUT 6</strain>
    </source>
</reference>
<dbReference type="Gene3D" id="3.30.70.120">
    <property type="match status" value="1"/>
</dbReference>
<dbReference type="InterPro" id="IPR015867">
    <property type="entry name" value="N-reg_PII/ATP_PRibTrfase_C"/>
</dbReference>
<dbReference type="OrthoDB" id="37622at2"/>
<gene>
    <name evidence="2" type="ORF">LEP1GSC058_3712</name>
</gene>
<dbReference type="Pfam" id="PF03091">
    <property type="entry name" value="CutA1"/>
    <property type="match status" value="1"/>
</dbReference>
<comment type="similarity">
    <text evidence="1">Belongs to the CutA family.</text>
</comment>
<dbReference type="InterPro" id="IPR011322">
    <property type="entry name" value="N-reg_PII-like_a/b"/>
</dbReference>
<evidence type="ECO:0000313" key="2">
    <source>
        <dbReference type="EMBL" id="EPG74308.1"/>
    </source>
</evidence>
<dbReference type="InterPro" id="IPR004323">
    <property type="entry name" value="Ion_tolerance_CutA"/>
</dbReference>
<dbReference type="PANTHER" id="PTHR23419">
    <property type="entry name" value="DIVALENT CATION TOLERANCE CUTA-RELATED"/>
    <property type="match status" value="1"/>
</dbReference>
<evidence type="ECO:0000256" key="1">
    <source>
        <dbReference type="ARBA" id="ARBA00010169"/>
    </source>
</evidence>
<dbReference type="Proteomes" id="UP000014540">
    <property type="component" value="Unassembled WGS sequence"/>
</dbReference>
<organism evidence="2 3">
    <name type="scientific">Leptospira fainei serovar Hurstbridge str. BUT 6</name>
    <dbReference type="NCBI Taxonomy" id="1193011"/>
    <lineage>
        <taxon>Bacteria</taxon>
        <taxon>Pseudomonadati</taxon>
        <taxon>Spirochaetota</taxon>
        <taxon>Spirochaetia</taxon>
        <taxon>Leptospirales</taxon>
        <taxon>Leptospiraceae</taxon>
        <taxon>Leptospira</taxon>
    </lineage>
</organism>
<dbReference type="EMBL" id="AKWZ02000010">
    <property type="protein sequence ID" value="EPG74308.1"/>
    <property type="molecule type" value="Genomic_DNA"/>
</dbReference>
<protein>
    <submittedName>
        <fullName evidence="2">Divalent cation tolerance protein, CutA1 family</fullName>
    </submittedName>
</protein>
<dbReference type="GO" id="GO:0005507">
    <property type="term" value="F:copper ion binding"/>
    <property type="evidence" value="ECO:0007669"/>
    <property type="project" value="TreeGrafter"/>
</dbReference>
<dbReference type="PANTHER" id="PTHR23419:SF8">
    <property type="entry name" value="FI09726P"/>
    <property type="match status" value="1"/>
</dbReference>
<evidence type="ECO:0000313" key="3">
    <source>
        <dbReference type="Proteomes" id="UP000014540"/>
    </source>
</evidence>
<dbReference type="AlphaFoldDB" id="S3UYK2"/>
<dbReference type="SUPFAM" id="SSF54913">
    <property type="entry name" value="GlnB-like"/>
    <property type="match status" value="1"/>
</dbReference>
<dbReference type="GO" id="GO:0010038">
    <property type="term" value="P:response to metal ion"/>
    <property type="evidence" value="ECO:0007669"/>
    <property type="project" value="InterPro"/>
</dbReference>
<sequence>MEFRTIYITTKNEEEALKIGEALVAERLAACANIIPKMRSIYRWQGNIEKDEESILLLKTRSDLSGEVISRVKAMHSYTVPCIISWKIREGNAEYLEWIRTETIK</sequence>
<dbReference type="STRING" id="1193011.LEP1GSC058_3712"/>
<keyword evidence="3" id="KW-1185">Reference proteome</keyword>